<proteinExistence type="predicted"/>
<dbReference type="AlphaFoldDB" id="A0A4Y7J954"/>
<dbReference type="EMBL" id="CM010717">
    <property type="protein sequence ID" value="RZC56461.1"/>
    <property type="molecule type" value="Genomic_DNA"/>
</dbReference>
<organism evidence="1 2">
    <name type="scientific">Papaver somniferum</name>
    <name type="common">Opium poppy</name>
    <dbReference type="NCBI Taxonomy" id="3469"/>
    <lineage>
        <taxon>Eukaryota</taxon>
        <taxon>Viridiplantae</taxon>
        <taxon>Streptophyta</taxon>
        <taxon>Embryophyta</taxon>
        <taxon>Tracheophyta</taxon>
        <taxon>Spermatophyta</taxon>
        <taxon>Magnoliopsida</taxon>
        <taxon>Ranunculales</taxon>
        <taxon>Papaveraceae</taxon>
        <taxon>Papaveroideae</taxon>
        <taxon>Papaver</taxon>
    </lineage>
</organism>
<dbReference type="Gramene" id="RZC56461">
    <property type="protein sequence ID" value="RZC56461"/>
    <property type="gene ID" value="C5167_015312"/>
</dbReference>
<reference evidence="1 2" key="1">
    <citation type="journal article" date="2018" name="Science">
        <title>The opium poppy genome and morphinan production.</title>
        <authorList>
            <person name="Guo L."/>
            <person name="Winzer T."/>
            <person name="Yang X."/>
            <person name="Li Y."/>
            <person name="Ning Z."/>
            <person name="He Z."/>
            <person name="Teodor R."/>
            <person name="Lu Y."/>
            <person name="Bowser T.A."/>
            <person name="Graham I.A."/>
            <person name="Ye K."/>
        </authorList>
    </citation>
    <scope>NUCLEOTIDE SEQUENCE [LARGE SCALE GENOMIC DNA]</scope>
    <source>
        <strain evidence="2">cv. HN1</strain>
        <tissue evidence="1">Leaves</tissue>
    </source>
</reference>
<dbReference type="Proteomes" id="UP000316621">
    <property type="component" value="Chromosome 3"/>
</dbReference>
<keyword evidence="2" id="KW-1185">Reference proteome</keyword>
<evidence type="ECO:0000313" key="2">
    <source>
        <dbReference type="Proteomes" id="UP000316621"/>
    </source>
</evidence>
<accession>A0A4Y7J954</accession>
<protein>
    <submittedName>
        <fullName evidence="1">Uncharacterized protein</fullName>
    </submittedName>
</protein>
<gene>
    <name evidence="1" type="ORF">C5167_015312</name>
</gene>
<sequence length="62" mass="7060">MEPPKPKTKQGYWCNSSYLPMRWKDYAKVPRTEKLGKAGLVREKSFGTRAVTIITCDGRVGQ</sequence>
<evidence type="ECO:0000313" key="1">
    <source>
        <dbReference type="EMBL" id="RZC56461.1"/>
    </source>
</evidence>
<name>A0A4Y7J954_PAPSO</name>